<evidence type="ECO:0000256" key="5">
    <source>
        <dbReference type="ARBA" id="ARBA00022729"/>
    </source>
</evidence>
<dbReference type="AlphaFoldDB" id="A0A248KI61"/>
<keyword evidence="4" id="KW-0812">Transmembrane</keyword>
<comment type="subcellular location">
    <subcellularLocation>
        <location evidence="2">Cell outer membrane</location>
    </subcellularLocation>
    <subcellularLocation>
        <location evidence="1">Cell surface</location>
    </subcellularLocation>
</comment>
<evidence type="ECO:0000256" key="6">
    <source>
        <dbReference type="ARBA" id="ARBA00023136"/>
    </source>
</evidence>
<sequence length="419" mass="44081">MQSVSKSIIAVAVLAALTSTHANAVIVTSDSVILPNTTTTVTQQFQSVENAITGNSQKADDAFTKADDAKQRADAAFTKADDAMREAGNAAASITGLERSIDTVKDAVVDEYKNRVAADTALQGQIDVVNKSIKTSADGLAQEIKDRTAGDDALHTELTNQKAAQQQIDQAQSQIIGTHDNLISDNKAAIDTNTQAIGNKVDTKTFTDDQKRQDDAVTSLTTTVNSKASQTDVNTNKKAIAADEANITANKSAIDTEVKAEQQHFSTLSSGVQQAQTTGAAAQNRADVAFANAEANHQALANTNQRLANDEKTLANHEQRISDLEANNQTNFNSLKDQQNKDRKEFRAGLAGAFALTAIPQAPQGHTVGFGMGVGTFNGQNAVSAEISARVSANVSVKTGLSWDTADNVGAGAGVLFSY</sequence>
<accession>A0A248KI61</accession>
<gene>
    <name evidence="11" type="ORF">CEW81_10610</name>
</gene>
<evidence type="ECO:0000313" key="12">
    <source>
        <dbReference type="Proteomes" id="UP000197098"/>
    </source>
</evidence>
<reference evidence="11 12" key="1">
    <citation type="submission" date="2017-06" db="EMBL/GenBank/DDBJ databases">
        <title>Origin of plasmid-mediated fosfomycin resistance gene fosA3.</title>
        <authorList>
            <person name="Ito R."/>
            <person name="Pacey M.P."/>
            <person name="Doi Y."/>
        </authorList>
    </citation>
    <scope>NUCLEOTIDE SEQUENCE [LARGE SCALE GENOMIC DNA]</scope>
    <source>
        <strain evidence="11 12">YDC799</strain>
    </source>
</reference>
<evidence type="ECO:0000256" key="3">
    <source>
        <dbReference type="ARBA" id="ARBA00022452"/>
    </source>
</evidence>
<evidence type="ECO:0000259" key="10">
    <source>
        <dbReference type="Pfam" id="PF03895"/>
    </source>
</evidence>
<keyword evidence="8" id="KW-0175">Coiled coil</keyword>
<keyword evidence="3" id="KW-1134">Transmembrane beta strand</keyword>
<feature type="coiled-coil region" evidence="8">
    <location>
        <begin position="290"/>
        <end position="327"/>
    </location>
</feature>
<dbReference type="EMBL" id="CP022114">
    <property type="protein sequence ID" value="ASG63284.1"/>
    <property type="molecule type" value="Genomic_DNA"/>
</dbReference>
<dbReference type="Proteomes" id="UP000197098">
    <property type="component" value="Chromosome"/>
</dbReference>
<keyword evidence="7" id="KW-0998">Cell outer membrane</keyword>
<dbReference type="GO" id="GO:0009986">
    <property type="term" value="C:cell surface"/>
    <property type="evidence" value="ECO:0007669"/>
    <property type="project" value="UniProtKB-SubCell"/>
</dbReference>
<dbReference type="SUPFAM" id="SSF54523">
    <property type="entry name" value="Pili subunits"/>
    <property type="match status" value="1"/>
</dbReference>
<organism evidence="11 12">
    <name type="scientific">Kluyvera genomosp. 3</name>
    <dbReference type="NCBI Taxonomy" id="2774055"/>
    <lineage>
        <taxon>Bacteria</taxon>
        <taxon>Pseudomonadati</taxon>
        <taxon>Pseudomonadota</taxon>
        <taxon>Gammaproteobacteria</taxon>
        <taxon>Enterobacterales</taxon>
        <taxon>Enterobacteriaceae</taxon>
        <taxon>Kluyvera</taxon>
    </lineage>
</organism>
<protein>
    <recommendedName>
        <fullName evidence="10">Trimeric autotransporter adhesin YadA-like C-terminal membrane anchor domain-containing protein</fullName>
    </recommendedName>
</protein>
<evidence type="ECO:0000256" key="9">
    <source>
        <dbReference type="SAM" id="SignalP"/>
    </source>
</evidence>
<dbReference type="InterPro" id="IPR045584">
    <property type="entry name" value="Pilin-like"/>
</dbReference>
<keyword evidence="5 9" id="KW-0732">Signal</keyword>
<name>A0A248KI61_9ENTR</name>
<dbReference type="Gene3D" id="3.30.1300.30">
    <property type="entry name" value="GSPII I/J protein-like"/>
    <property type="match status" value="1"/>
</dbReference>
<feature type="signal peptide" evidence="9">
    <location>
        <begin position="1"/>
        <end position="24"/>
    </location>
</feature>
<evidence type="ECO:0000256" key="4">
    <source>
        <dbReference type="ARBA" id="ARBA00022692"/>
    </source>
</evidence>
<feature type="domain" description="Trimeric autotransporter adhesin YadA-like C-terminal membrane anchor" evidence="10">
    <location>
        <begin position="360"/>
        <end position="418"/>
    </location>
</feature>
<feature type="chain" id="PRO_5011970135" description="Trimeric autotransporter adhesin YadA-like C-terminal membrane anchor domain-containing protein" evidence="9">
    <location>
        <begin position="25"/>
        <end position="419"/>
    </location>
</feature>
<evidence type="ECO:0000256" key="7">
    <source>
        <dbReference type="ARBA" id="ARBA00023237"/>
    </source>
</evidence>
<evidence type="ECO:0000256" key="1">
    <source>
        <dbReference type="ARBA" id="ARBA00004241"/>
    </source>
</evidence>
<evidence type="ECO:0000256" key="2">
    <source>
        <dbReference type="ARBA" id="ARBA00004442"/>
    </source>
</evidence>
<proteinExistence type="predicted"/>
<dbReference type="Pfam" id="PF03895">
    <property type="entry name" value="YadA_anchor"/>
    <property type="match status" value="1"/>
</dbReference>
<dbReference type="InterPro" id="IPR005594">
    <property type="entry name" value="YadA_C"/>
</dbReference>
<evidence type="ECO:0000256" key="8">
    <source>
        <dbReference type="SAM" id="Coils"/>
    </source>
</evidence>
<keyword evidence="6" id="KW-0472">Membrane</keyword>
<dbReference type="GO" id="GO:0009279">
    <property type="term" value="C:cell outer membrane"/>
    <property type="evidence" value="ECO:0007669"/>
    <property type="project" value="UniProtKB-SubCell"/>
</dbReference>
<evidence type="ECO:0000313" key="11">
    <source>
        <dbReference type="EMBL" id="ASG63284.1"/>
    </source>
</evidence>